<evidence type="ECO:0000259" key="2">
    <source>
        <dbReference type="PROSITE" id="PS50076"/>
    </source>
</evidence>
<keyword evidence="4" id="KW-1185">Reference proteome</keyword>
<dbReference type="InterPro" id="IPR008971">
    <property type="entry name" value="HSP40/DnaJ_pept-bd"/>
</dbReference>
<dbReference type="InterPro" id="IPR002939">
    <property type="entry name" value="DnaJ_C"/>
</dbReference>
<dbReference type="CDD" id="cd10747">
    <property type="entry name" value="DnaJ_C"/>
    <property type="match status" value="1"/>
</dbReference>
<comment type="caution">
    <text evidence="3">The sequence shown here is derived from an EMBL/GenBank/DDBJ whole genome shotgun (WGS) entry which is preliminary data.</text>
</comment>
<dbReference type="InterPro" id="IPR001623">
    <property type="entry name" value="DnaJ_domain"/>
</dbReference>
<dbReference type="Proteomes" id="UP001221189">
    <property type="component" value="Unassembled WGS sequence"/>
</dbReference>
<evidence type="ECO:0000256" key="1">
    <source>
        <dbReference type="ARBA" id="ARBA00023186"/>
    </source>
</evidence>
<dbReference type="PROSITE" id="PS00636">
    <property type="entry name" value="DNAJ_1"/>
    <property type="match status" value="1"/>
</dbReference>
<dbReference type="Gene3D" id="2.60.260.20">
    <property type="entry name" value="Urease metallochaperone UreE, N-terminal domain"/>
    <property type="match status" value="2"/>
</dbReference>
<dbReference type="SUPFAM" id="SSF46565">
    <property type="entry name" value="Chaperone J-domain"/>
    <property type="match status" value="1"/>
</dbReference>
<evidence type="ECO:0000313" key="4">
    <source>
        <dbReference type="Proteomes" id="UP001221189"/>
    </source>
</evidence>
<feature type="domain" description="J" evidence="2">
    <location>
        <begin position="5"/>
        <end position="69"/>
    </location>
</feature>
<dbReference type="PANTHER" id="PTHR43096:SF52">
    <property type="entry name" value="DNAJ HOMOLOG 1, MITOCHONDRIAL-RELATED"/>
    <property type="match status" value="1"/>
</dbReference>
<dbReference type="PANTHER" id="PTHR43096">
    <property type="entry name" value="DNAJ HOMOLOG 1, MITOCHONDRIAL-RELATED"/>
    <property type="match status" value="1"/>
</dbReference>
<dbReference type="Pfam" id="PF01556">
    <property type="entry name" value="DnaJ_C"/>
    <property type="match status" value="1"/>
</dbReference>
<reference evidence="3 4" key="1">
    <citation type="submission" date="2022-10" db="EMBL/GenBank/DDBJ databases">
        <title>Paucibacter sp. hw1 Genome sequencing.</title>
        <authorList>
            <person name="Park S."/>
        </authorList>
    </citation>
    <scope>NUCLEOTIDE SEQUENCE [LARGE SCALE GENOMIC DNA]</scope>
    <source>
        <strain evidence="4">hw1</strain>
    </source>
</reference>
<dbReference type="Gene3D" id="1.10.287.110">
    <property type="entry name" value="DnaJ domain"/>
    <property type="match status" value="1"/>
</dbReference>
<sequence length="327" mass="34910">MEFKDYYRTLGLERSATADQIKRAYRKLARKYHPDVSKEPDAEARFKEVAEAHEALCDVERRAAYDAIDKDAQGGKAFKPAPGWSDGFAFEGGEFAGGPNGANGPDGSHSSFFEALFGRQAGRGKGRGAPHEFSQRAGADQHAKVSIALLDAYRGAERTITLHVPMLDAGGAARMQNKRIQIRIPKGIQAGQHLRLAGQGHAGAGDAPPGDLYLEIAFLPDARFRVEGGDVFMDLPLAPWEAALGATVTVQTPDGELALTVPPASKSGRKLRLKGRGLPAFNAGAAGDLYAVLQVQLPPADTQAAEDAYRSMAAQFSAFNPRVSVQA</sequence>
<dbReference type="SUPFAM" id="SSF49493">
    <property type="entry name" value="HSP40/DnaJ peptide-binding domain"/>
    <property type="match status" value="2"/>
</dbReference>
<evidence type="ECO:0000313" key="3">
    <source>
        <dbReference type="EMBL" id="MDC8773404.1"/>
    </source>
</evidence>
<keyword evidence="1" id="KW-0143">Chaperone</keyword>
<dbReference type="SMART" id="SM00271">
    <property type="entry name" value="DnaJ"/>
    <property type="match status" value="1"/>
</dbReference>
<gene>
    <name evidence="3" type="ORF">PRZ03_17615</name>
</gene>
<dbReference type="CDD" id="cd06257">
    <property type="entry name" value="DnaJ"/>
    <property type="match status" value="1"/>
</dbReference>
<dbReference type="PROSITE" id="PS50076">
    <property type="entry name" value="DNAJ_2"/>
    <property type="match status" value="1"/>
</dbReference>
<dbReference type="EMBL" id="JAQQXT010000011">
    <property type="protein sequence ID" value="MDC8773404.1"/>
    <property type="molecule type" value="Genomic_DNA"/>
</dbReference>
<protein>
    <submittedName>
        <fullName evidence="3">DnaJ C-terminal domain-containing protein</fullName>
    </submittedName>
</protein>
<dbReference type="RefSeq" id="WP_273601531.1">
    <property type="nucleotide sequence ID" value="NZ_JAQQXT010000011.1"/>
</dbReference>
<accession>A0ABT5KIS2</accession>
<proteinExistence type="predicted"/>
<dbReference type="PRINTS" id="PR00625">
    <property type="entry name" value="JDOMAIN"/>
</dbReference>
<name>A0ABT5KIS2_9BURK</name>
<organism evidence="3 4">
    <name type="scientific">Roseateles albus</name>
    <dbReference type="NCBI Taxonomy" id="2987525"/>
    <lineage>
        <taxon>Bacteria</taxon>
        <taxon>Pseudomonadati</taxon>
        <taxon>Pseudomonadota</taxon>
        <taxon>Betaproteobacteria</taxon>
        <taxon>Burkholderiales</taxon>
        <taxon>Sphaerotilaceae</taxon>
        <taxon>Roseateles</taxon>
    </lineage>
</organism>
<dbReference type="InterPro" id="IPR036869">
    <property type="entry name" value="J_dom_sf"/>
</dbReference>
<dbReference type="InterPro" id="IPR018253">
    <property type="entry name" value="DnaJ_domain_CS"/>
</dbReference>
<dbReference type="Pfam" id="PF00226">
    <property type="entry name" value="DnaJ"/>
    <property type="match status" value="1"/>
</dbReference>